<gene>
    <name evidence="1" type="ORF">F4820DRAFT_411674</name>
</gene>
<comment type="caution">
    <text evidence="1">The sequence shown here is derived from an EMBL/GenBank/DDBJ whole genome shotgun (WGS) entry which is preliminary data.</text>
</comment>
<name>A0ACB9ZA87_9PEZI</name>
<dbReference type="EMBL" id="MU393442">
    <property type="protein sequence ID" value="KAI4867905.1"/>
    <property type="molecule type" value="Genomic_DNA"/>
</dbReference>
<evidence type="ECO:0000313" key="1">
    <source>
        <dbReference type="EMBL" id="KAI4867905.1"/>
    </source>
</evidence>
<accession>A0ACB9ZA87</accession>
<dbReference type="Proteomes" id="UP001497700">
    <property type="component" value="Unassembled WGS sequence"/>
</dbReference>
<reference evidence="1 2" key="1">
    <citation type="journal article" date="2022" name="New Phytol.">
        <title>Ecological generalism drives hyperdiversity of secondary metabolite gene clusters in xylarialean endophytes.</title>
        <authorList>
            <person name="Franco M.E.E."/>
            <person name="Wisecaver J.H."/>
            <person name="Arnold A.E."/>
            <person name="Ju Y.M."/>
            <person name="Slot J.C."/>
            <person name="Ahrendt S."/>
            <person name="Moore L.P."/>
            <person name="Eastman K.E."/>
            <person name="Scott K."/>
            <person name="Konkel Z."/>
            <person name="Mondo S.J."/>
            <person name="Kuo A."/>
            <person name="Hayes R.D."/>
            <person name="Haridas S."/>
            <person name="Andreopoulos B."/>
            <person name="Riley R."/>
            <person name="LaButti K."/>
            <person name="Pangilinan J."/>
            <person name="Lipzen A."/>
            <person name="Amirebrahimi M."/>
            <person name="Yan J."/>
            <person name="Adam C."/>
            <person name="Keymanesh K."/>
            <person name="Ng V."/>
            <person name="Louie K."/>
            <person name="Northen T."/>
            <person name="Drula E."/>
            <person name="Henrissat B."/>
            <person name="Hsieh H.M."/>
            <person name="Youens-Clark K."/>
            <person name="Lutzoni F."/>
            <person name="Miadlikowska J."/>
            <person name="Eastwood D.C."/>
            <person name="Hamelin R.C."/>
            <person name="Grigoriev I.V."/>
            <person name="U'Ren J.M."/>
        </authorList>
    </citation>
    <scope>NUCLEOTIDE SEQUENCE [LARGE SCALE GENOMIC DNA]</scope>
    <source>
        <strain evidence="1 2">CBS 119005</strain>
    </source>
</reference>
<protein>
    <submittedName>
        <fullName evidence="1">Uncharacterized protein</fullName>
    </submittedName>
</protein>
<proteinExistence type="predicted"/>
<organism evidence="1 2">
    <name type="scientific">Hypoxylon rubiginosum</name>
    <dbReference type="NCBI Taxonomy" id="110542"/>
    <lineage>
        <taxon>Eukaryota</taxon>
        <taxon>Fungi</taxon>
        <taxon>Dikarya</taxon>
        <taxon>Ascomycota</taxon>
        <taxon>Pezizomycotina</taxon>
        <taxon>Sordariomycetes</taxon>
        <taxon>Xylariomycetidae</taxon>
        <taxon>Xylariales</taxon>
        <taxon>Hypoxylaceae</taxon>
        <taxon>Hypoxylon</taxon>
    </lineage>
</organism>
<evidence type="ECO:0000313" key="2">
    <source>
        <dbReference type="Proteomes" id="UP001497700"/>
    </source>
</evidence>
<sequence length="371" mass="41288">MLEKQPTTIRDAQGTLTVVFSEATTAPERVRCAKLASTAFGKSLSAEGYLEREEYLGNLPLARGAGWRFWSLTSADNSDVVLAMCKTLHRDLLVRDTDGATRQEQGYCICSVITDSGYRGRGLASVLLKHVAEWLDGAGHAKASMLYSDVGKFYVSKGWDVLDAFQSTLAVPPPIPREELDGLPKTRLLTIDDLPDLCERDVESLKNDFRNSEPAADTILVAVLPTSPLISWLQSRTDFMNAKTHGKVPKTKGTICDSAGAWMYWYHDLRHNKLIVQRVKLPKGQGEPAATQALAKLLLDTLDEAAKWGLQKVVLWNPGSELRSAMDFLAAKMKIDVTSEKRENSEIPCLRWRDGEKLNVTVWPNEFYGWS</sequence>
<keyword evidence="2" id="KW-1185">Reference proteome</keyword>